<reference evidence="2" key="1">
    <citation type="submission" date="2025-08" db="UniProtKB">
        <authorList>
            <consortium name="Ensembl"/>
        </authorList>
    </citation>
    <scope>IDENTIFICATION</scope>
</reference>
<protein>
    <submittedName>
        <fullName evidence="2">Uncharacterized protein</fullName>
    </submittedName>
</protein>
<feature type="region of interest" description="Disordered" evidence="1">
    <location>
        <begin position="17"/>
        <end position="54"/>
    </location>
</feature>
<evidence type="ECO:0000256" key="1">
    <source>
        <dbReference type="SAM" id="MobiDB-lite"/>
    </source>
</evidence>
<evidence type="ECO:0000313" key="3">
    <source>
        <dbReference type="Proteomes" id="UP000694407"/>
    </source>
</evidence>
<keyword evidence="3" id="KW-1185">Reference proteome</keyword>
<dbReference type="Ensembl" id="ENSMMMT00000026865.1">
    <property type="protein sequence ID" value="ENSMMMP00000023724.1"/>
    <property type="gene ID" value="ENSMMMG00000020788.1"/>
</dbReference>
<proteinExistence type="predicted"/>
<dbReference type="Proteomes" id="UP000694407">
    <property type="component" value="Unplaced"/>
</dbReference>
<dbReference type="GeneTree" id="ENSGT01120000274186"/>
<sequence>MNGSGKAEMRQVNLAALPSISTTSFSGSSTRGGPFSRNSFLDLPRGRGQDPELP</sequence>
<reference evidence="2" key="2">
    <citation type="submission" date="2025-09" db="UniProtKB">
        <authorList>
            <consortium name="Ensembl"/>
        </authorList>
    </citation>
    <scope>IDENTIFICATION</scope>
</reference>
<feature type="compositionally biased region" description="Basic and acidic residues" evidence="1">
    <location>
        <begin position="44"/>
        <end position="54"/>
    </location>
</feature>
<accession>A0A8C6A2S5</accession>
<organism evidence="2 3">
    <name type="scientific">Marmota marmota marmota</name>
    <name type="common">Alpine marmot</name>
    <dbReference type="NCBI Taxonomy" id="9994"/>
    <lineage>
        <taxon>Eukaryota</taxon>
        <taxon>Metazoa</taxon>
        <taxon>Chordata</taxon>
        <taxon>Craniata</taxon>
        <taxon>Vertebrata</taxon>
        <taxon>Euteleostomi</taxon>
        <taxon>Mammalia</taxon>
        <taxon>Eutheria</taxon>
        <taxon>Euarchontoglires</taxon>
        <taxon>Glires</taxon>
        <taxon>Rodentia</taxon>
        <taxon>Sciuromorpha</taxon>
        <taxon>Sciuridae</taxon>
        <taxon>Xerinae</taxon>
        <taxon>Marmotini</taxon>
        <taxon>Marmota</taxon>
    </lineage>
</organism>
<feature type="compositionally biased region" description="Low complexity" evidence="1">
    <location>
        <begin position="18"/>
        <end position="37"/>
    </location>
</feature>
<evidence type="ECO:0000313" key="2">
    <source>
        <dbReference type="Ensembl" id="ENSMMMP00000023724.1"/>
    </source>
</evidence>
<name>A0A8C6A2S5_MARMA</name>
<dbReference type="AlphaFoldDB" id="A0A8C6A2S5"/>